<accession>A9BK70</accession>
<protein>
    <submittedName>
        <fullName evidence="1">Uncharacterized protein</fullName>
    </submittedName>
</protein>
<geneLocation type="nucleomorph" evidence="1"/>
<keyword evidence="1" id="KW-0542">Nucleomorph</keyword>
<dbReference type="EMBL" id="CP000881">
    <property type="protein sequence ID" value="ABW97903.1"/>
    <property type="molecule type" value="Genomic_DNA"/>
</dbReference>
<dbReference type="Proteomes" id="UP000243127">
    <property type="component" value="Nucleomorph 1"/>
</dbReference>
<dbReference type="RefSeq" id="XP_001712228.1">
    <property type="nucleotide sequence ID" value="XM_001712176.1"/>
</dbReference>
<dbReference type="GeneID" id="5739735"/>
<name>A9BK70_HEMAN</name>
<gene>
    <name evidence="1" type="ORF">HAN_1g58</name>
</gene>
<dbReference type="SUPFAM" id="SSF50978">
    <property type="entry name" value="WD40 repeat-like"/>
    <property type="match status" value="1"/>
</dbReference>
<dbReference type="InterPro" id="IPR036322">
    <property type="entry name" value="WD40_repeat_dom_sf"/>
</dbReference>
<organism evidence="1 2">
    <name type="scientific">Hemiselmis andersenii</name>
    <name type="common">Cryptophyte alga</name>
    <dbReference type="NCBI Taxonomy" id="464988"/>
    <lineage>
        <taxon>Eukaryota</taxon>
        <taxon>Cryptophyceae</taxon>
        <taxon>Cryptomonadales</taxon>
        <taxon>Hemiselmidaceae</taxon>
        <taxon>Hemiselmis</taxon>
    </lineage>
</organism>
<sequence>MFFSKKTKNLSMSNFFFSMKIKWIDVDNFAIFLGRIIFFFRIQRNKYQFRKKFRVKKIFCHTRILNAEISFKKKKKIIISNSDGVLQTKTNNFFNNFQFFFLNFELEYFKEDFFQNQLLYGIGRTALKDQNHKHLKKNFSLVIINLEEGIFFQVYKFKNYWFNENLFCLAEKQKTIFIAQENQLLFFYFDYEEKKIFKSTIFHDFEICFVKFSGYVLVFADKNGYLFLLESFNIQKAPKKNGKALWEHKLLLKKKKLAYFSTSIRTGIFNKNKIFAFLFFRSKKFLIFKLNSKKKKKLNLTKKGEIFEIKNFDGKNEMLFVTADFSFFFLKNKIKWKFLYFRNQKPLNLISPKFFLENKKFFQIQIFPLVFFSKKIFCIFSTENFFEIISLKKDGFRKNSLNSSKFLFKKKPFENSIIILKNFIGKKIFVIDGSLI</sequence>
<reference evidence="1 2" key="1">
    <citation type="journal article" date="2007" name="Proc. Natl. Acad. Sci. U.S.A.">
        <title>Nucleomorph genome of Hemiselmis andersenii reveals complete intron loss and compaction as a driver of protein structure and function.</title>
        <authorList>
            <person name="Lane C.E."/>
            <person name="van den Heuvel K."/>
            <person name="Kozera C."/>
            <person name="Curtis B.A."/>
            <person name="Parsons B.J."/>
            <person name="Bowman S."/>
            <person name="Archibald J.M."/>
        </authorList>
    </citation>
    <scope>NUCLEOTIDE SEQUENCE [LARGE SCALE GENOMIC DNA]</scope>
    <source>
        <strain evidence="1 2">CCMP644</strain>
    </source>
</reference>
<evidence type="ECO:0000313" key="1">
    <source>
        <dbReference type="EMBL" id="ABW97903.1"/>
    </source>
</evidence>
<proteinExistence type="predicted"/>
<evidence type="ECO:0000313" key="2">
    <source>
        <dbReference type="Proteomes" id="UP000243127"/>
    </source>
</evidence>
<dbReference type="AlphaFoldDB" id="A9BK70"/>